<evidence type="ECO:0000313" key="8">
    <source>
        <dbReference type="Proteomes" id="UP000054544"/>
    </source>
</evidence>
<comment type="subcellular location">
    <subcellularLocation>
        <location evidence="1">Membrane</location>
        <topology evidence="1">Multi-pass membrane protein</topology>
    </subcellularLocation>
</comment>
<feature type="transmembrane region" description="Helical" evidence="6">
    <location>
        <begin position="506"/>
        <end position="526"/>
    </location>
</feature>
<evidence type="ECO:0000256" key="6">
    <source>
        <dbReference type="SAM" id="Phobius"/>
    </source>
</evidence>
<accession>A0A0D9P4F0</accession>
<dbReference type="EMBL" id="KE384727">
    <property type="protein sequence ID" value="KJK81142.1"/>
    <property type="molecule type" value="Genomic_DNA"/>
</dbReference>
<keyword evidence="2 6" id="KW-0812">Transmembrane</keyword>
<dbReference type="OrthoDB" id="2502820at2759"/>
<keyword evidence="4 6" id="KW-0472">Membrane</keyword>
<feature type="transmembrane region" description="Helical" evidence="6">
    <location>
        <begin position="131"/>
        <end position="154"/>
    </location>
</feature>
<gene>
    <name evidence="7" type="ORF">H634G_03676</name>
</gene>
<dbReference type="PANTHER" id="PTHR30249">
    <property type="entry name" value="PUTATIVE SEROTONIN TRANSPORTER"/>
    <property type="match status" value="1"/>
</dbReference>
<evidence type="ECO:0000313" key="7">
    <source>
        <dbReference type="EMBL" id="KJK81142.1"/>
    </source>
</evidence>
<feature type="compositionally biased region" description="Low complexity" evidence="5">
    <location>
        <begin position="280"/>
        <end position="292"/>
    </location>
</feature>
<feature type="transmembrane region" description="Helical" evidence="6">
    <location>
        <begin position="175"/>
        <end position="195"/>
    </location>
</feature>
<evidence type="ECO:0000256" key="4">
    <source>
        <dbReference type="ARBA" id="ARBA00023136"/>
    </source>
</evidence>
<feature type="region of interest" description="Disordered" evidence="5">
    <location>
        <begin position="242"/>
        <end position="265"/>
    </location>
</feature>
<keyword evidence="8" id="KW-1185">Reference proteome</keyword>
<reference evidence="8" key="1">
    <citation type="journal article" date="2014" name="BMC Genomics">
        <title>The genome sequence of the biocontrol fungus Metarhizium anisopliae and comparative genomics of Metarhizium species.</title>
        <authorList>
            <person name="Pattemore J.A."/>
            <person name="Hane J.K."/>
            <person name="Williams A.H."/>
            <person name="Wilson B.A."/>
            <person name="Stodart B.J."/>
            <person name="Ash G.J."/>
        </authorList>
    </citation>
    <scope>NUCLEOTIDE SEQUENCE [LARGE SCALE GENOMIC DNA]</scope>
    <source>
        <strain evidence="8">BRIP 53293</strain>
    </source>
</reference>
<dbReference type="InterPro" id="IPR007300">
    <property type="entry name" value="CidB/LrgB"/>
</dbReference>
<dbReference type="GO" id="GO:0016020">
    <property type="term" value="C:membrane"/>
    <property type="evidence" value="ECO:0007669"/>
    <property type="project" value="UniProtKB-SubCell"/>
</dbReference>
<organism evidence="7 8">
    <name type="scientific">Metarhizium anisopliae BRIP 53293</name>
    <dbReference type="NCBI Taxonomy" id="1291518"/>
    <lineage>
        <taxon>Eukaryota</taxon>
        <taxon>Fungi</taxon>
        <taxon>Dikarya</taxon>
        <taxon>Ascomycota</taxon>
        <taxon>Pezizomycotina</taxon>
        <taxon>Sordariomycetes</taxon>
        <taxon>Hypocreomycetidae</taxon>
        <taxon>Hypocreales</taxon>
        <taxon>Clavicipitaceae</taxon>
        <taxon>Metarhizium</taxon>
    </lineage>
</organism>
<feature type="compositionally biased region" description="Basic and acidic residues" evidence="5">
    <location>
        <begin position="242"/>
        <end position="263"/>
    </location>
</feature>
<evidence type="ECO:0000256" key="3">
    <source>
        <dbReference type="ARBA" id="ARBA00022989"/>
    </source>
</evidence>
<evidence type="ECO:0000256" key="5">
    <source>
        <dbReference type="SAM" id="MobiDB-lite"/>
    </source>
</evidence>
<keyword evidence="3 6" id="KW-1133">Transmembrane helix</keyword>
<feature type="transmembrane region" description="Helical" evidence="6">
    <location>
        <begin position="322"/>
        <end position="345"/>
    </location>
</feature>
<dbReference type="Proteomes" id="UP000054544">
    <property type="component" value="Unassembled WGS sequence"/>
</dbReference>
<name>A0A0D9P4F0_METAN</name>
<evidence type="ECO:0000256" key="2">
    <source>
        <dbReference type="ARBA" id="ARBA00022692"/>
    </source>
</evidence>
<feature type="transmembrane region" description="Helical" evidence="6">
    <location>
        <begin position="449"/>
        <end position="471"/>
    </location>
</feature>
<feature type="transmembrane region" description="Helical" evidence="6">
    <location>
        <begin position="365"/>
        <end position="395"/>
    </location>
</feature>
<feature type="transmembrane region" description="Helical" evidence="6">
    <location>
        <begin position="104"/>
        <end position="125"/>
    </location>
</feature>
<dbReference type="PANTHER" id="PTHR30249:SF0">
    <property type="entry name" value="PLASTIDAL GLYCOLATE_GLYCERATE TRANSLOCATOR 1, CHLOROPLASTIC"/>
    <property type="match status" value="1"/>
</dbReference>
<dbReference type="AlphaFoldDB" id="A0A0D9P4F0"/>
<protein>
    <submittedName>
        <fullName evidence="7">Uncharacterized protein</fullName>
    </submittedName>
</protein>
<feature type="transmembrane region" description="Helical" evidence="6">
    <location>
        <begin position="538"/>
        <end position="558"/>
    </location>
</feature>
<sequence length="598" mass="63360">MEPLSIAGLGVFLKASFLFLAPPEWLMKISGNIFLGPLAAGEKFLVHSVAMMTKARGVLLSMDGDGAAAGRDNPPFRAFRSSALRGHKADYTLLSSRGKLLRDWVFVPLGIFAILGACYGVDALFRRVSVSFPASVACLALLFVGLLLCEAVLGTHVTRRAVGVISVPADWSLRWIGLCFTPSFVTIPLSPAIGVGEVFKIIAVFGGGAVVGFAIMMVLAAYMTRGLQLVLGATKRSEIVERGDNLGRSGHDEMPLHQRRADSDDIASPPQLRLQQHHYSQSSTAESSSSSSLPDYPAQAPPPPARCALYAARLASHLDASIFALVLLAGIPVYYASGYAMPLHLAVTTLCYRLALATPGPWQRYLHPVLTASLLAVLVIWPLSLAHGSGLTAALRSYKTGANYTRLWRREPGLPLLPGAGDVFSTVLDASIVSLALPMFQYRRELKRHLATLAIPNVLISVGSVLSYPPICRAIGIAPTRSLAFASRSLTLALATPATANLGGDAHTVAALAIASGILGVLVADKMMRLLRIPDDDYVTRGITLGVNSSAIGTALLLRTDPRAAALSSLSMTLFGTVTVLLTSIPPVATMIRALVGL</sequence>
<dbReference type="Pfam" id="PF04172">
    <property type="entry name" value="LrgB"/>
    <property type="match status" value="1"/>
</dbReference>
<proteinExistence type="predicted"/>
<feature type="region of interest" description="Disordered" evidence="5">
    <location>
        <begin position="277"/>
        <end position="300"/>
    </location>
</feature>
<evidence type="ECO:0000256" key="1">
    <source>
        <dbReference type="ARBA" id="ARBA00004141"/>
    </source>
</evidence>
<feature type="transmembrane region" description="Helical" evidence="6">
    <location>
        <begin position="201"/>
        <end position="222"/>
    </location>
</feature>
<feature type="transmembrane region" description="Helical" evidence="6">
    <location>
        <begin position="6"/>
        <end position="26"/>
    </location>
</feature>